<dbReference type="AlphaFoldDB" id="A0A1M7NT21"/>
<dbReference type="EMBL" id="FRCZ01000003">
    <property type="protein sequence ID" value="SHN07263.1"/>
    <property type="molecule type" value="Genomic_DNA"/>
</dbReference>
<name>A0A1M7NT21_9BACI</name>
<dbReference type="Proteomes" id="UP000184184">
    <property type="component" value="Unassembled WGS sequence"/>
</dbReference>
<sequence>MDTFLKNYWSLYMDFLDDFASLTYRGFSLVYFCHLPSYVLRNPALLKELEKEAYIKNVKKEVVYSKDIQDKFRLFTEKHRVDSIKKHGKVAITVDKLLRFPKTNIHQQFSSADTVLLTNSAPTKSPEIKQPAKRKNKARIINTTIAKTKNTKKDKPTTVRNIPLYYLGDYHINVEKQIKEVQQAARKILSQNKSHHLYQNPTFQKWLLLTLASVITYMERTHQLLKKVNISCFVVSTTHSFINRILAVVGSKQGIPTICMQHGIISSELGYIPKIATVDAVYGQFEKDWYQKLGAKPGSIEIVGHPRFDQMYNRSKVDQPNFIKRVGLNKDRKTIMIAVRGEEDLNKWRQFIQVLNNKQKCNIIIKNYPSSQPHPLTKEFTNVYTIKGFTLYDIFPHVDAVITYSSTVGLEAMLSECVVFILDKSFKGKTGYYRKLTPLLQYDPKVLAEQLSSYLTKPSYRNYAEQKRLQFLRHAYPSKKRSFDRLKQLIKRLTN</sequence>
<dbReference type="RefSeq" id="WP_073201475.1">
    <property type="nucleotide sequence ID" value="NZ_FRCZ01000003.1"/>
</dbReference>
<gene>
    <name evidence="1" type="ORF">SAMN05216179_1750</name>
</gene>
<evidence type="ECO:0000313" key="2">
    <source>
        <dbReference type="Proteomes" id="UP000184184"/>
    </source>
</evidence>
<protein>
    <recommendedName>
        <fullName evidence="3">Lipid-A-disaccharide synthase</fullName>
    </recommendedName>
</protein>
<dbReference type="STRING" id="1027249.SAMN05216179_1750"/>
<accession>A0A1M7NT21</accession>
<organism evidence="1 2">
    <name type="scientific">Gracilibacillus kekensis</name>
    <dbReference type="NCBI Taxonomy" id="1027249"/>
    <lineage>
        <taxon>Bacteria</taxon>
        <taxon>Bacillati</taxon>
        <taxon>Bacillota</taxon>
        <taxon>Bacilli</taxon>
        <taxon>Bacillales</taxon>
        <taxon>Bacillaceae</taxon>
        <taxon>Gracilibacillus</taxon>
    </lineage>
</organism>
<reference evidence="1 2" key="1">
    <citation type="submission" date="2016-11" db="EMBL/GenBank/DDBJ databases">
        <authorList>
            <person name="Jaros S."/>
            <person name="Januszkiewicz K."/>
            <person name="Wedrychowicz H."/>
        </authorList>
    </citation>
    <scope>NUCLEOTIDE SEQUENCE [LARGE SCALE GENOMIC DNA]</scope>
    <source>
        <strain evidence="1 2">CGMCC 1.10681</strain>
    </source>
</reference>
<proteinExistence type="predicted"/>
<dbReference type="Gene3D" id="3.40.50.12580">
    <property type="match status" value="1"/>
</dbReference>
<dbReference type="InterPro" id="IPR043148">
    <property type="entry name" value="TagF_C"/>
</dbReference>
<keyword evidence="2" id="KW-1185">Reference proteome</keyword>
<dbReference type="SUPFAM" id="SSF53756">
    <property type="entry name" value="UDP-Glycosyltransferase/glycogen phosphorylase"/>
    <property type="match status" value="1"/>
</dbReference>
<evidence type="ECO:0008006" key="3">
    <source>
        <dbReference type="Google" id="ProtNLM"/>
    </source>
</evidence>
<dbReference type="OrthoDB" id="2622399at2"/>
<evidence type="ECO:0000313" key="1">
    <source>
        <dbReference type="EMBL" id="SHN07263.1"/>
    </source>
</evidence>